<gene>
    <name evidence="1" type="ORF">C7M51_01579</name>
</gene>
<protein>
    <submittedName>
        <fullName evidence="1">Uncharacterized protein</fullName>
    </submittedName>
</protein>
<dbReference type="AlphaFoldDB" id="A0A6P1PY68"/>
<dbReference type="EMBL" id="CP028271">
    <property type="protein sequence ID" value="QHM71293.1"/>
    <property type="molecule type" value="Genomic_DNA"/>
</dbReference>
<dbReference type="RefSeq" id="WP_160621291.1">
    <property type="nucleotide sequence ID" value="NZ_CP028271.1"/>
</dbReference>
<sequence length="59" mass="6694">MQDWFVSWREVGNFENCGYQVFASDSKDPAHVLAEQMKVIAAHNGLNPRDLLVVAFNKV</sequence>
<keyword evidence="2" id="KW-1185">Reference proteome</keyword>
<organism evidence="1 2">
    <name type="scientific">Mixta intestinalis</name>
    <dbReference type="NCBI Taxonomy" id="1615494"/>
    <lineage>
        <taxon>Bacteria</taxon>
        <taxon>Pseudomonadati</taxon>
        <taxon>Pseudomonadota</taxon>
        <taxon>Gammaproteobacteria</taxon>
        <taxon>Enterobacterales</taxon>
        <taxon>Erwiniaceae</taxon>
        <taxon>Mixta</taxon>
    </lineage>
</organism>
<accession>A0A6P1PY68</accession>
<dbReference type="KEGG" id="mint:C7M51_01579"/>
<evidence type="ECO:0000313" key="2">
    <source>
        <dbReference type="Proteomes" id="UP000464053"/>
    </source>
</evidence>
<dbReference type="Proteomes" id="UP000464053">
    <property type="component" value="Chromosome"/>
</dbReference>
<reference evidence="1 2" key="1">
    <citation type="submission" date="2018-03" db="EMBL/GenBank/DDBJ databases">
        <title>Pantoea intestinalis SRCM103226 isolated form the mealworm.</title>
        <authorList>
            <person name="Jeong D.-Y."/>
            <person name="Kim J.W."/>
        </authorList>
    </citation>
    <scope>NUCLEOTIDE SEQUENCE [LARGE SCALE GENOMIC DNA]</scope>
    <source>
        <strain evidence="1 2">SRCM103226</strain>
    </source>
</reference>
<evidence type="ECO:0000313" key="1">
    <source>
        <dbReference type="EMBL" id="QHM71293.1"/>
    </source>
</evidence>
<proteinExistence type="predicted"/>
<name>A0A6P1PY68_9GAMM</name>